<dbReference type="PANTHER" id="PTHR10677">
    <property type="entry name" value="UBIQUILIN"/>
    <property type="match status" value="1"/>
</dbReference>
<dbReference type="SUPFAM" id="SSF46934">
    <property type="entry name" value="UBA-like"/>
    <property type="match status" value="1"/>
</dbReference>
<dbReference type="PROSITE" id="PS50030">
    <property type="entry name" value="UBA"/>
    <property type="match status" value="1"/>
</dbReference>
<protein>
    <submittedName>
        <fullName evidence="4">Ubiquitin-like protein 7</fullName>
    </submittedName>
</protein>
<feature type="domain" description="Ubiquitin-like" evidence="3">
    <location>
        <begin position="274"/>
        <end position="307"/>
    </location>
</feature>
<evidence type="ECO:0000259" key="2">
    <source>
        <dbReference type="PROSITE" id="PS50030"/>
    </source>
</evidence>
<dbReference type="Gene3D" id="1.10.8.10">
    <property type="entry name" value="DNA helicase RuvA subunit, C-terminal domain"/>
    <property type="match status" value="1"/>
</dbReference>
<feature type="compositionally biased region" description="Low complexity" evidence="1">
    <location>
        <begin position="498"/>
        <end position="529"/>
    </location>
</feature>
<dbReference type="Proteomes" id="UP000225706">
    <property type="component" value="Unassembled WGS sequence"/>
</dbReference>
<dbReference type="InterPro" id="IPR029071">
    <property type="entry name" value="Ubiquitin-like_domsf"/>
</dbReference>
<dbReference type="CDD" id="cd14326">
    <property type="entry name" value="UBA_UBL7"/>
    <property type="match status" value="1"/>
</dbReference>
<name>A0A2B4T0G8_STYPI</name>
<evidence type="ECO:0000313" key="4">
    <source>
        <dbReference type="EMBL" id="PFX35036.1"/>
    </source>
</evidence>
<feature type="region of interest" description="Disordered" evidence="1">
    <location>
        <begin position="490"/>
        <end position="530"/>
    </location>
</feature>
<dbReference type="InterPro" id="IPR015940">
    <property type="entry name" value="UBA"/>
</dbReference>
<accession>A0A2B4T0G8</accession>
<dbReference type="GO" id="GO:0006511">
    <property type="term" value="P:ubiquitin-dependent protein catabolic process"/>
    <property type="evidence" value="ECO:0007669"/>
    <property type="project" value="TreeGrafter"/>
</dbReference>
<dbReference type="InterPro" id="IPR009060">
    <property type="entry name" value="UBA-like_sf"/>
</dbReference>
<dbReference type="EMBL" id="LSMT01000001">
    <property type="protein sequence ID" value="PFX35036.1"/>
    <property type="molecule type" value="Genomic_DNA"/>
</dbReference>
<dbReference type="InterPro" id="IPR015496">
    <property type="entry name" value="Ubiquilin"/>
</dbReference>
<dbReference type="Gene3D" id="3.10.20.90">
    <property type="entry name" value="Phosphatidylinositol 3-kinase Catalytic Subunit, Chain A, domain 1"/>
    <property type="match status" value="1"/>
</dbReference>
<evidence type="ECO:0000256" key="1">
    <source>
        <dbReference type="SAM" id="MobiDB-lite"/>
    </source>
</evidence>
<proteinExistence type="predicted"/>
<dbReference type="InterPro" id="IPR000626">
    <property type="entry name" value="Ubiquitin-like_dom"/>
</dbReference>
<keyword evidence="5" id="KW-1185">Reference proteome</keyword>
<dbReference type="SUPFAM" id="SSF54236">
    <property type="entry name" value="Ubiquitin-like"/>
    <property type="match status" value="1"/>
</dbReference>
<evidence type="ECO:0000259" key="3">
    <source>
        <dbReference type="PROSITE" id="PS50053"/>
    </source>
</evidence>
<dbReference type="InterPro" id="IPR047878">
    <property type="entry name" value="UBL7_UBA"/>
</dbReference>
<organism evidence="4 5">
    <name type="scientific">Stylophora pistillata</name>
    <name type="common">Smooth cauliflower coral</name>
    <dbReference type="NCBI Taxonomy" id="50429"/>
    <lineage>
        <taxon>Eukaryota</taxon>
        <taxon>Metazoa</taxon>
        <taxon>Cnidaria</taxon>
        <taxon>Anthozoa</taxon>
        <taxon>Hexacorallia</taxon>
        <taxon>Scleractinia</taxon>
        <taxon>Astrocoeniina</taxon>
        <taxon>Pocilloporidae</taxon>
        <taxon>Stylophora</taxon>
    </lineage>
</organism>
<dbReference type="STRING" id="50429.A0A2B4T0G8"/>
<dbReference type="PANTHER" id="PTHR10677:SF25">
    <property type="entry name" value="UBIQUITIN-LIKE PROTEIN 7"/>
    <property type="match status" value="1"/>
</dbReference>
<dbReference type="SMART" id="SM00165">
    <property type="entry name" value="UBA"/>
    <property type="match status" value="1"/>
</dbReference>
<comment type="caution">
    <text evidence="4">The sequence shown here is derived from an EMBL/GenBank/DDBJ whole genome shotgun (WGS) entry which is preliminary data.</text>
</comment>
<dbReference type="Pfam" id="PF00240">
    <property type="entry name" value="ubiquitin"/>
    <property type="match status" value="1"/>
</dbReference>
<dbReference type="GO" id="GO:0005829">
    <property type="term" value="C:cytosol"/>
    <property type="evidence" value="ECO:0007669"/>
    <property type="project" value="TreeGrafter"/>
</dbReference>
<dbReference type="AlphaFoldDB" id="A0A2B4T0G8"/>
<dbReference type="GO" id="GO:0031593">
    <property type="term" value="F:polyubiquitin modification-dependent protein binding"/>
    <property type="evidence" value="ECO:0007669"/>
    <property type="project" value="TreeGrafter"/>
</dbReference>
<dbReference type="OrthoDB" id="5986799at2759"/>
<gene>
    <name evidence="4" type="primary">Ubl7</name>
    <name evidence="4" type="ORF">AWC38_SpisGene94</name>
</gene>
<dbReference type="PROSITE" id="PS50053">
    <property type="entry name" value="UBIQUITIN_2"/>
    <property type="match status" value="1"/>
</dbReference>
<reference evidence="5" key="1">
    <citation type="journal article" date="2017" name="bioRxiv">
        <title>Comparative analysis of the genomes of Stylophora pistillata and Acropora digitifera provides evidence for extensive differences between species of corals.</title>
        <authorList>
            <person name="Voolstra C.R."/>
            <person name="Li Y."/>
            <person name="Liew Y.J."/>
            <person name="Baumgarten S."/>
            <person name="Zoccola D."/>
            <person name="Flot J.-F."/>
            <person name="Tambutte S."/>
            <person name="Allemand D."/>
            <person name="Aranda M."/>
        </authorList>
    </citation>
    <scope>NUCLEOTIDE SEQUENCE [LARGE SCALE GENOMIC DNA]</scope>
</reference>
<feature type="domain" description="UBA" evidence="2">
    <location>
        <begin position="548"/>
        <end position="592"/>
    </location>
</feature>
<sequence>MPSVRIKEAYQNTKHVIDGIELSWRVEELKEKAAEKTNIPINQQSAASGQRSSLDCYLSGVECAILQHMPHNMLHSNITRLEREAIKLLKRDSGIVIFQADKGAAVVVQNKRDYLAEAYKQLSGTDENGNKVCKHVATDPTSDFVIRVKETVQEAHSKGVINTNTAEYLVMENAQTGNIYFLPKIHKLQCPPPAQLICNTIKSATTNISKWIEDQVQPLVEKLPYHLKDDNDFLCKLAELNKNHTLPPETILVTLDIKSLYTNIPRGGGMEAYFIFAGELLKDDKTLDSYGIKDGFTIYVMIKNPEPEPIELDSDDVPITEVIPVLEAAIKSPSYRNTVEKILTNPDMLEQLTVATPGLSSDHVAMTLLQDPELLGQLVQTAKVETVIQEHPSLVQAASYIAAAIAKEGGEGRHSTRNHMVGDSYDSDDDLRGMDPGLVAQAELVAANEERIQALRSSGASRGASSSRQPVTSSLLSSALANAGISPGSSAHIEAGPSTSRGASTSGFSSTAAAVPSTSRGTGASSSRPTITRDMVSEAMASVMNISQQSSQLQSQLQQLRDMGITDDTLSIQALTATGGDVQAALDLIFGGL</sequence>
<evidence type="ECO:0000313" key="5">
    <source>
        <dbReference type="Proteomes" id="UP000225706"/>
    </source>
</evidence>